<name>A0AAF0BGJ1_9ENTE</name>
<dbReference type="InterPro" id="IPR021759">
    <property type="entry name" value="WxLIP_HBD"/>
</dbReference>
<dbReference type="Proteomes" id="UP001179600">
    <property type="component" value="Chromosome"/>
</dbReference>
<proteinExistence type="predicted"/>
<evidence type="ECO:0000313" key="4">
    <source>
        <dbReference type="EMBL" id="WCG23089.1"/>
    </source>
</evidence>
<organism evidence="4 5">
    <name type="scientific">Vagococcus lutrae</name>
    <dbReference type="NCBI Taxonomy" id="81947"/>
    <lineage>
        <taxon>Bacteria</taxon>
        <taxon>Bacillati</taxon>
        <taxon>Bacillota</taxon>
        <taxon>Bacilli</taxon>
        <taxon>Lactobacillales</taxon>
        <taxon>Enterococcaceae</taxon>
        <taxon>Vagococcus</taxon>
    </lineage>
</organism>
<evidence type="ECO:0000259" key="2">
    <source>
        <dbReference type="Pfam" id="PF06030"/>
    </source>
</evidence>
<dbReference type="EMBL" id="CP116507">
    <property type="protein sequence ID" value="WCG23089.1"/>
    <property type="molecule type" value="Genomic_DNA"/>
</dbReference>
<keyword evidence="1" id="KW-0472">Membrane</keyword>
<reference evidence="4" key="1">
    <citation type="submission" date="2023-01" db="EMBL/GenBank/DDBJ databases">
        <title>Oxazolidinone resistance genes in florfenicol resistant enterococci from beef cattle and veal calves at slaughter.</title>
        <authorList>
            <person name="Biggel M."/>
        </authorList>
    </citation>
    <scope>NUCLEOTIDE SEQUENCE</scope>
    <source>
        <strain evidence="4">K204-1</strain>
    </source>
</reference>
<feature type="domain" description="WxL Interacting Protein host binding" evidence="3">
    <location>
        <begin position="170"/>
        <end position="308"/>
    </location>
</feature>
<dbReference type="RefSeq" id="WP_272163502.1">
    <property type="nucleotide sequence ID" value="NZ_CP116507.1"/>
</dbReference>
<feature type="transmembrane region" description="Helical" evidence="1">
    <location>
        <begin position="322"/>
        <end position="339"/>
    </location>
</feature>
<dbReference type="InterPro" id="IPR010317">
    <property type="entry name" value="WxLIP_PGBD"/>
</dbReference>
<keyword evidence="1" id="KW-1133">Transmembrane helix</keyword>
<dbReference type="AlphaFoldDB" id="A0AAF0BGJ1"/>
<evidence type="ECO:0000313" key="5">
    <source>
        <dbReference type="Proteomes" id="UP001179600"/>
    </source>
</evidence>
<accession>A0AAF0BGJ1</accession>
<protein>
    <submittedName>
        <fullName evidence="4">DUF916 and DUF3324 domain-containing protein</fullName>
    </submittedName>
</protein>
<dbReference type="Pfam" id="PF06030">
    <property type="entry name" value="WxLIP_PGBD"/>
    <property type="match status" value="1"/>
</dbReference>
<dbReference type="Pfam" id="PF11797">
    <property type="entry name" value="WxLIP_HBD"/>
    <property type="match status" value="1"/>
</dbReference>
<gene>
    <name evidence="4" type="ORF">PML95_02245</name>
</gene>
<feature type="domain" description="WxL Interacting Protein peptidoglycan binding" evidence="2">
    <location>
        <begin position="42"/>
        <end position="161"/>
    </location>
</feature>
<evidence type="ECO:0000259" key="3">
    <source>
        <dbReference type="Pfam" id="PF11797"/>
    </source>
</evidence>
<sequence length="356" mass="40687">MRNSKKRKGWLYSLCIWLVMGVYPVMSSQRVLADDTQKNVGFTVSTELPENQLDPSKTYFYLSVRPNQEQDVYVIVQSIRKEPVTVQLRINNTVTNSQGELENGQENPVLDTSLKVPLTDIVTIPEEFQTVTVENFESKRVPIHVKVPEEPFDGIKLGAIRYSVALTEEEKKGISNTYGYTTSFILTEDNEYYNTGGDLVLKQVEAKIDHGSKVVAATFQNPNPKVLDSLSIATELTRKGEKDVLKRKKVDNMRMAPNSRFDFITPWGVDELPSGHYTLHIRARAKGYEWKWDESFEVPESVAKKINRDAAYKLVLPRYTDYIGGLLMILTIVMMIYLLNQQKTPKHSGNSRRRRS</sequence>
<evidence type="ECO:0000256" key="1">
    <source>
        <dbReference type="SAM" id="Phobius"/>
    </source>
</evidence>
<keyword evidence="1" id="KW-0812">Transmembrane</keyword>